<dbReference type="InterPro" id="IPR049560">
    <property type="entry name" value="MeTrfase_RsmB-F_NOP2_cat"/>
</dbReference>
<evidence type="ECO:0000256" key="11">
    <source>
        <dbReference type="ARBA" id="ARBA00030399"/>
    </source>
</evidence>
<reference evidence="16" key="1">
    <citation type="journal article" date="2021" name="Microb. Physiol.">
        <title>Proteogenomic Insights into the Physiology of Marine, Sulfate-Reducing, Filamentous Desulfonema limicola and Desulfonema magnum.</title>
        <authorList>
            <person name="Schnaars V."/>
            <person name="Wohlbrand L."/>
            <person name="Scheve S."/>
            <person name="Hinrichs C."/>
            <person name="Reinhardt R."/>
            <person name="Rabus R."/>
        </authorList>
    </citation>
    <scope>NUCLEOTIDE SEQUENCE</scope>
    <source>
        <strain evidence="16">5ac10</strain>
    </source>
</reference>
<dbReference type="InterPro" id="IPR018314">
    <property type="entry name" value="RsmB/NOL1/NOP2-like_CS"/>
</dbReference>
<dbReference type="EMBL" id="CP061799">
    <property type="protein sequence ID" value="QTA79694.1"/>
    <property type="molecule type" value="Genomic_DNA"/>
</dbReference>
<dbReference type="Gene3D" id="3.40.50.150">
    <property type="entry name" value="Vaccinia Virus protein VP39"/>
    <property type="match status" value="1"/>
</dbReference>
<evidence type="ECO:0000256" key="5">
    <source>
        <dbReference type="ARBA" id="ARBA00022490"/>
    </source>
</evidence>
<keyword evidence="6" id="KW-0698">rRNA processing</keyword>
<evidence type="ECO:0000313" key="16">
    <source>
        <dbReference type="EMBL" id="QTA79694.1"/>
    </source>
</evidence>
<dbReference type="SUPFAM" id="SSF48013">
    <property type="entry name" value="NusB-like"/>
    <property type="match status" value="1"/>
</dbReference>
<comment type="catalytic activity">
    <reaction evidence="13">
        <text>cytidine(967) in 16S rRNA + S-adenosyl-L-methionine = 5-methylcytidine(967) in 16S rRNA + S-adenosyl-L-homocysteine + H(+)</text>
        <dbReference type="Rhea" id="RHEA:42748"/>
        <dbReference type="Rhea" id="RHEA-COMP:10219"/>
        <dbReference type="Rhea" id="RHEA-COMP:10220"/>
        <dbReference type="ChEBI" id="CHEBI:15378"/>
        <dbReference type="ChEBI" id="CHEBI:57856"/>
        <dbReference type="ChEBI" id="CHEBI:59789"/>
        <dbReference type="ChEBI" id="CHEBI:74483"/>
        <dbReference type="ChEBI" id="CHEBI:82748"/>
        <dbReference type="EC" id="2.1.1.176"/>
    </reaction>
</comment>
<keyword evidence="9 14" id="KW-0949">S-adenosyl-L-methionine</keyword>
<dbReference type="NCBIfam" id="NF011494">
    <property type="entry name" value="PRK14902.1"/>
    <property type="match status" value="1"/>
</dbReference>
<dbReference type="AlphaFoldDB" id="A0A975GFY7"/>
<dbReference type="KEGG" id="dli:dnl_19700"/>
<feature type="active site" description="Nucleophile" evidence="14">
    <location>
        <position position="387"/>
    </location>
</feature>
<evidence type="ECO:0000256" key="1">
    <source>
        <dbReference type="ARBA" id="ARBA00002724"/>
    </source>
</evidence>
<keyword evidence="10 14" id="KW-0694">RNA-binding</keyword>
<dbReference type="RefSeq" id="WP_207691417.1">
    <property type="nucleotide sequence ID" value="NZ_CP061799.1"/>
</dbReference>
<sequence length="451" mass="50700">MTNNPRKAALYVLNELYKNNQTLDNTIDKIFQKGLELSKKDMALFHALVYGVLRWRARLDLIIDHFSKTRINKINPNVLNILRLGLFQIIFMDRIPVSAAVNTSVELAKSSSAPWIKGFVNGLLRNASQNYENVSYPSPDKDPVSYIAAIKSFPQWLVKRWAGRFGIEETKELCDEINKIPLLTIRTNTLKTTPGRLADSLQQDTGEIILTKFSPQGLSLKGLDKPVPELQAYKDGWFQVQDEAAQLVTHMVNPLPGMAVLDACAGLGGKTGHMAQQMKNIGQITALDNSLEKLNSLKKDMARLGVSIVNTYVHDLSIPPDINQIKTFDRILLDAPCSGLGVISRNPDTKWAESKKNLTRYQQRQIKFLSSLVHLLKPSGTLTYSVCSTEPEENEMVIKEFLNKYPAFKIKNNYSTLCEPIKNLINTKGCLKTLPHKNKMDGFFCAVLQNH</sequence>
<dbReference type="Pfam" id="PF01029">
    <property type="entry name" value="NusB"/>
    <property type="match status" value="1"/>
</dbReference>
<dbReference type="PRINTS" id="PR02008">
    <property type="entry name" value="RCMTFAMILY"/>
</dbReference>
<keyword evidence="17" id="KW-1185">Reference proteome</keyword>
<dbReference type="Pfam" id="PF01189">
    <property type="entry name" value="Methyltr_RsmB-F"/>
    <property type="match status" value="1"/>
</dbReference>
<gene>
    <name evidence="16" type="primary">rsmB</name>
    <name evidence="16" type="ORF">dnl_19700</name>
</gene>
<dbReference type="Pfam" id="PF22458">
    <property type="entry name" value="RsmF-B_ferredox"/>
    <property type="match status" value="1"/>
</dbReference>
<evidence type="ECO:0000256" key="2">
    <source>
        <dbReference type="ARBA" id="ARBA00004496"/>
    </source>
</evidence>
<evidence type="ECO:0000256" key="13">
    <source>
        <dbReference type="ARBA" id="ARBA00047283"/>
    </source>
</evidence>
<comment type="function">
    <text evidence="1">Specifically methylates the cytosine at position 967 (m5C967) of 16S rRNA.</text>
</comment>
<dbReference type="GO" id="GO:0005737">
    <property type="term" value="C:cytoplasm"/>
    <property type="evidence" value="ECO:0007669"/>
    <property type="project" value="UniProtKB-SubCell"/>
</dbReference>
<dbReference type="PROSITE" id="PS01153">
    <property type="entry name" value="NOL1_NOP2_SUN"/>
    <property type="match status" value="1"/>
</dbReference>
<dbReference type="InterPro" id="IPR006027">
    <property type="entry name" value="NusB_RsmB_TIM44"/>
</dbReference>
<evidence type="ECO:0000256" key="4">
    <source>
        <dbReference type="ARBA" id="ARBA00012140"/>
    </source>
</evidence>
<proteinExistence type="inferred from homology"/>
<keyword evidence="8 14" id="KW-0808">Transferase</keyword>
<evidence type="ECO:0000259" key="15">
    <source>
        <dbReference type="PROSITE" id="PS51686"/>
    </source>
</evidence>
<dbReference type="GO" id="GO:0008649">
    <property type="term" value="F:rRNA methyltransferase activity"/>
    <property type="evidence" value="ECO:0007669"/>
    <property type="project" value="InterPro"/>
</dbReference>
<feature type="domain" description="SAM-dependent MTase RsmB/NOP-type" evidence="15">
    <location>
        <begin position="173"/>
        <end position="451"/>
    </location>
</feature>
<dbReference type="SUPFAM" id="SSF53335">
    <property type="entry name" value="S-adenosyl-L-methionine-dependent methyltransferases"/>
    <property type="match status" value="1"/>
</dbReference>
<feature type="binding site" evidence="14">
    <location>
        <position position="334"/>
    </location>
    <ligand>
        <name>S-adenosyl-L-methionine</name>
        <dbReference type="ChEBI" id="CHEBI:59789"/>
    </ligand>
</feature>
<dbReference type="NCBIfam" id="TIGR00563">
    <property type="entry name" value="rsmB"/>
    <property type="match status" value="1"/>
</dbReference>
<keyword evidence="7 14" id="KW-0489">Methyltransferase</keyword>
<evidence type="ECO:0000256" key="9">
    <source>
        <dbReference type="ARBA" id="ARBA00022691"/>
    </source>
</evidence>
<dbReference type="InterPro" id="IPR004573">
    <property type="entry name" value="rRNA_ssu_MeTfrase_B"/>
</dbReference>
<keyword evidence="5" id="KW-0963">Cytoplasm</keyword>
<comment type="similarity">
    <text evidence="3 14">Belongs to the class I-like SAM-binding methyltransferase superfamily. RsmB/NOP family.</text>
</comment>
<dbReference type="InterPro" id="IPR054728">
    <property type="entry name" value="RsmB-like_ferredoxin"/>
</dbReference>
<dbReference type="PANTHER" id="PTHR22807">
    <property type="entry name" value="NOP2 YEAST -RELATED NOL1/NOP2/FMU SUN DOMAIN-CONTAINING"/>
    <property type="match status" value="1"/>
</dbReference>
<comment type="caution">
    <text evidence="14">Lacks conserved residue(s) required for the propagation of feature annotation.</text>
</comment>
<dbReference type="Gene3D" id="3.30.70.1170">
    <property type="entry name" value="Sun protein, domain 3"/>
    <property type="match status" value="1"/>
</dbReference>
<evidence type="ECO:0000256" key="12">
    <source>
        <dbReference type="ARBA" id="ARBA00031088"/>
    </source>
</evidence>
<dbReference type="InterPro" id="IPR001678">
    <property type="entry name" value="MeTrfase_RsmB-F_NOP2_dom"/>
</dbReference>
<evidence type="ECO:0000256" key="10">
    <source>
        <dbReference type="ARBA" id="ARBA00022884"/>
    </source>
</evidence>
<evidence type="ECO:0000256" key="8">
    <source>
        <dbReference type="ARBA" id="ARBA00022679"/>
    </source>
</evidence>
<name>A0A975GFY7_9BACT</name>
<dbReference type="PROSITE" id="PS51686">
    <property type="entry name" value="SAM_MT_RSMB_NOP"/>
    <property type="match status" value="1"/>
</dbReference>
<protein>
    <recommendedName>
        <fullName evidence="4">16S rRNA (cytosine(967)-C(5))-methyltransferase</fullName>
        <ecNumber evidence="4">2.1.1.176</ecNumber>
    </recommendedName>
    <alternativeName>
        <fullName evidence="11">16S rRNA m5C967 methyltransferase</fullName>
    </alternativeName>
    <alternativeName>
        <fullName evidence="12">rRNA (cytosine-C(5)-)-methyltransferase RsmB</fullName>
    </alternativeName>
</protein>
<evidence type="ECO:0000256" key="3">
    <source>
        <dbReference type="ARBA" id="ARBA00007494"/>
    </source>
</evidence>
<accession>A0A975GFY7</accession>
<dbReference type="InterPro" id="IPR023267">
    <property type="entry name" value="RCMT"/>
</dbReference>
<evidence type="ECO:0000313" key="17">
    <source>
        <dbReference type="Proteomes" id="UP000663720"/>
    </source>
</evidence>
<organism evidence="16 17">
    <name type="scientific">Desulfonema limicola</name>
    <dbReference type="NCBI Taxonomy" id="45656"/>
    <lineage>
        <taxon>Bacteria</taxon>
        <taxon>Pseudomonadati</taxon>
        <taxon>Thermodesulfobacteriota</taxon>
        <taxon>Desulfobacteria</taxon>
        <taxon>Desulfobacterales</taxon>
        <taxon>Desulfococcaceae</taxon>
        <taxon>Desulfonema</taxon>
    </lineage>
</organism>
<comment type="subcellular location">
    <subcellularLocation>
        <location evidence="2">Cytoplasm</location>
    </subcellularLocation>
</comment>
<dbReference type="PANTHER" id="PTHR22807:SF53">
    <property type="entry name" value="RIBOSOMAL RNA SMALL SUBUNIT METHYLTRANSFERASE B-RELATED"/>
    <property type="match status" value="1"/>
</dbReference>
<dbReference type="GO" id="GO:0003723">
    <property type="term" value="F:RNA binding"/>
    <property type="evidence" value="ECO:0007669"/>
    <property type="project" value="UniProtKB-UniRule"/>
</dbReference>
<feature type="binding site" evidence="14">
    <location>
        <position position="288"/>
    </location>
    <ligand>
        <name>S-adenosyl-L-methionine</name>
        <dbReference type="ChEBI" id="CHEBI:59789"/>
    </ligand>
</feature>
<evidence type="ECO:0000256" key="7">
    <source>
        <dbReference type="ARBA" id="ARBA00022603"/>
    </source>
</evidence>
<dbReference type="EC" id="2.1.1.176" evidence="4"/>
<dbReference type="Gene3D" id="1.10.940.10">
    <property type="entry name" value="NusB-like"/>
    <property type="match status" value="1"/>
</dbReference>
<dbReference type="GO" id="GO:0006355">
    <property type="term" value="P:regulation of DNA-templated transcription"/>
    <property type="evidence" value="ECO:0007669"/>
    <property type="project" value="InterPro"/>
</dbReference>
<dbReference type="Proteomes" id="UP000663720">
    <property type="component" value="Chromosome"/>
</dbReference>
<evidence type="ECO:0000256" key="14">
    <source>
        <dbReference type="PROSITE-ProRule" id="PRU01023"/>
    </source>
</evidence>
<evidence type="ECO:0000256" key="6">
    <source>
        <dbReference type="ARBA" id="ARBA00022552"/>
    </source>
</evidence>
<dbReference type="InterPro" id="IPR035926">
    <property type="entry name" value="NusB-like_sf"/>
</dbReference>
<dbReference type="InterPro" id="IPR029063">
    <property type="entry name" value="SAM-dependent_MTases_sf"/>
</dbReference>
<feature type="binding site" evidence="14">
    <location>
        <position position="315"/>
    </location>
    <ligand>
        <name>S-adenosyl-L-methionine</name>
        <dbReference type="ChEBI" id="CHEBI:59789"/>
    </ligand>
</feature>